<keyword evidence="2" id="KW-1133">Transmembrane helix</keyword>
<evidence type="ECO:0008006" key="5">
    <source>
        <dbReference type="Google" id="ProtNLM"/>
    </source>
</evidence>
<dbReference type="EMBL" id="JAFFZN010000017">
    <property type="protein sequence ID" value="MBO8187543.1"/>
    <property type="molecule type" value="Genomic_DNA"/>
</dbReference>
<dbReference type="Proteomes" id="UP001518976">
    <property type="component" value="Unassembled WGS sequence"/>
</dbReference>
<dbReference type="InterPro" id="IPR046129">
    <property type="entry name" value="DUF6126"/>
</dbReference>
<evidence type="ECO:0000256" key="2">
    <source>
        <dbReference type="SAM" id="Phobius"/>
    </source>
</evidence>
<reference evidence="3 4" key="1">
    <citation type="submission" date="2021-02" db="EMBL/GenBank/DDBJ databases">
        <title>Streptomyces spirodelae sp. nov., isolated from duckweed.</title>
        <authorList>
            <person name="Saimee Y."/>
            <person name="Duangmal K."/>
        </authorList>
    </citation>
    <scope>NUCLEOTIDE SEQUENCE [LARGE SCALE GENOMIC DNA]</scope>
    <source>
        <strain evidence="3 4">DW4-2</strain>
    </source>
</reference>
<protein>
    <recommendedName>
        <fullName evidence="5">Small hydrophobic protein</fullName>
    </recommendedName>
</protein>
<feature type="compositionally biased region" description="Pro residues" evidence="1">
    <location>
        <begin position="1"/>
        <end position="12"/>
    </location>
</feature>
<comment type="caution">
    <text evidence="3">The sequence shown here is derived from an EMBL/GenBank/DDBJ whole genome shotgun (WGS) entry which is preliminary data.</text>
</comment>
<evidence type="ECO:0000256" key="1">
    <source>
        <dbReference type="SAM" id="MobiDB-lite"/>
    </source>
</evidence>
<evidence type="ECO:0000313" key="3">
    <source>
        <dbReference type="EMBL" id="MBO8187543.1"/>
    </source>
</evidence>
<accession>A0ABS3WWN6</accession>
<feature type="region of interest" description="Disordered" evidence="1">
    <location>
        <begin position="1"/>
        <end position="48"/>
    </location>
</feature>
<feature type="transmembrane region" description="Helical" evidence="2">
    <location>
        <begin position="52"/>
        <end position="74"/>
    </location>
</feature>
<name>A0ABS3WWN6_9ACTN</name>
<gene>
    <name evidence="3" type="ORF">JW592_19050</name>
</gene>
<evidence type="ECO:0000313" key="4">
    <source>
        <dbReference type="Proteomes" id="UP001518976"/>
    </source>
</evidence>
<proteinExistence type="predicted"/>
<sequence length="80" mass="8444">MTAAPPAQPQPPASDASVSGQASPGSVPAPAQRRRRDEPGEERGNGRFPRGLALRLFVYVVAGHLMAGFLFLLFELGGSR</sequence>
<organism evidence="3 4">
    <name type="scientific">Streptomyces spirodelae</name>
    <dbReference type="NCBI Taxonomy" id="2812904"/>
    <lineage>
        <taxon>Bacteria</taxon>
        <taxon>Bacillati</taxon>
        <taxon>Actinomycetota</taxon>
        <taxon>Actinomycetes</taxon>
        <taxon>Kitasatosporales</taxon>
        <taxon>Streptomycetaceae</taxon>
        <taxon>Streptomyces</taxon>
    </lineage>
</organism>
<dbReference type="Pfam" id="PF19621">
    <property type="entry name" value="DUF6126"/>
    <property type="match status" value="1"/>
</dbReference>
<keyword evidence="2" id="KW-0812">Transmembrane</keyword>
<dbReference type="RefSeq" id="WP_209266348.1">
    <property type="nucleotide sequence ID" value="NZ_JAFFZN010000017.1"/>
</dbReference>
<keyword evidence="4" id="KW-1185">Reference proteome</keyword>
<feature type="compositionally biased region" description="Basic and acidic residues" evidence="1">
    <location>
        <begin position="35"/>
        <end position="45"/>
    </location>
</feature>
<keyword evidence="2" id="KW-0472">Membrane</keyword>